<dbReference type="FunFam" id="3.30.160.60:FF:000202">
    <property type="entry name" value="Zinc finger protein 574"/>
    <property type="match status" value="1"/>
</dbReference>
<reference evidence="13" key="2">
    <citation type="submission" date="2019-02" db="EMBL/GenBank/DDBJ databases">
        <title>Opniocepnalus argus Var Kimnra genome.</title>
        <authorList>
            <person name="Zhou C."/>
            <person name="Xiao S."/>
        </authorList>
    </citation>
    <scope>NUCLEOTIDE SEQUENCE [LARGE SCALE GENOMIC DNA]</scope>
</reference>
<dbReference type="Pfam" id="PF00096">
    <property type="entry name" value="zf-C2H2"/>
    <property type="match status" value="4"/>
</dbReference>
<evidence type="ECO:0000256" key="9">
    <source>
        <dbReference type="PROSITE-ProRule" id="PRU00042"/>
    </source>
</evidence>
<feature type="domain" description="C2H2-type" evidence="11">
    <location>
        <begin position="562"/>
        <end position="589"/>
    </location>
</feature>
<dbReference type="SMART" id="SM00355">
    <property type="entry name" value="ZnF_C2H2"/>
    <property type="match status" value="12"/>
</dbReference>
<protein>
    <submittedName>
        <fullName evidence="12">Zinc finger protein 613</fullName>
    </submittedName>
</protein>
<dbReference type="PANTHER" id="PTHR24379:SF127">
    <property type="entry name" value="BLOODY FINGERS-RELATED"/>
    <property type="match status" value="1"/>
</dbReference>
<dbReference type="FunFam" id="3.30.160.60:FF:001177">
    <property type="entry name" value="Zinc finger protein 33A"/>
    <property type="match status" value="1"/>
</dbReference>
<feature type="domain" description="C2H2-type" evidence="11">
    <location>
        <begin position="675"/>
        <end position="702"/>
    </location>
</feature>
<feature type="domain" description="C2H2-type" evidence="11">
    <location>
        <begin position="506"/>
        <end position="533"/>
    </location>
</feature>
<dbReference type="AlphaFoldDB" id="A0A6G1Q754"/>
<evidence type="ECO:0000256" key="8">
    <source>
        <dbReference type="ARBA" id="ARBA00023242"/>
    </source>
</evidence>
<dbReference type="PROSITE" id="PS50157">
    <property type="entry name" value="ZINC_FINGER_C2H2_2"/>
    <property type="match status" value="10"/>
</dbReference>
<dbReference type="Gene3D" id="3.30.160.60">
    <property type="entry name" value="Classic Zinc Finger"/>
    <property type="match status" value="9"/>
</dbReference>
<feature type="domain" description="C2H2-type" evidence="11">
    <location>
        <begin position="478"/>
        <end position="505"/>
    </location>
</feature>
<dbReference type="FunFam" id="3.30.160.60:FF:000446">
    <property type="entry name" value="Zinc finger protein"/>
    <property type="match status" value="3"/>
</dbReference>
<evidence type="ECO:0000256" key="10">
    <source>
        <dbReference type="SAM" id="MobiDB-lite"/>
    </source>
</evidence>
<keyword evidence="5" id="KW-0862">Zinc</keyword>
<comment type="subcellular location">
    <subcellularLocation>
        <location evidence="1">Nucleus</location>
    </subcellularLocation>
</comment>
<dbReference type="Proteomes" id="UP000503349">
    <property type="component" value="Chromosome 13"/>
</dbReference>
<evidence type="ECO:0000259" key="11">
    <source>
        <dbReference type="PROSITE" id="PS50157"/>
    </source>
</evidence>
<evidence type="ECO:0000313" key="13">
    <source>
        <dbReference type="Proteomes" id="UP000503349"/>
    </source>
</evidence>
<feature type="compositionally biased region" description="Basic and acidic residues" evidence="10">
    <location>
        <begin position="334"/>
        <end position="345"/>
    </location>
</feature>
<organism evidence="12 13">
    <name type="scientific">Channa argus</name>
    <name type="common">Northern snakehead</name>
    <name type="synonym">Ophicephalus argus</name>
    <dbReference type="NCBI Taxonomy" id="215402"/>
    <lineage>
        <taxon>Eukaryota</taxon>
        <taxon>Metazoa</taxon>
        <taxon>Chordata</taxon>
        <taxon>Craniata</taxon>
        <taxon>Vertebrata</taxon>
        <taxon>Euteleostomi</taxon>
        <taxon>Actinopterygii</taxon>
        <taxon>Neopterygii</taxon>
        <taxon>Teleostei</taxon>
        <taxon>Neoteleostei</taxon>
        <taxon>Acanthomorphata</taxon>
        <taxon>Anabantaria</taxon>
        <taxon>Anabantiformes</taxon>
        <taxon>Channoidei</taxon>
        <taxon>Channidae</taxon>
        <taxon>Channa</taxon>
    </lineage>
</organism>
<reference evidence="12 13" key="1">
    <citation type="submission" date="2019-02" db="EMBL/GenBank/DDBJ databases">
        <title>Opniocepnalus argus genome.</title>
        <authorList>
            <person name="Zhou C."/>
            <person name="Xiao S."/>
        </authorList>
    </citation>
    <scope>NUCLEOTIDE SEQUENCE [LARGE SCALE GENOMIC DNA]</scope>
    <source>
        <strain evidence="12">OARG1902GOOAL</strain>
        <tissue evidence="12">Muscle</tissue>
    </source>
</reference>
<feature type="domain" description="C2H2-type" evidence="11">
    <location>
        <begin position="703"/>
        <end position="730"/>
    </location>
</feature>
<dbReference type="FunFam" id="3.30.160.60:FF:002343">
    <property type="entry name" value="Zinc finger protein 33A"/>
    <property type="match status" value="1"/>
</dbReference>
<keyword evidence="8" id="KW-0539">Nucleus</keyword>
<keyword evidence="13" id="KW-1185">Reference proteome</keyword>
<feature type="region of interest" description="Disordered" evidence="10">
    <location>
        <begin position="334"/>
        <end position="353"/>
    </location>
</feature>
<feature type="domain" description="C2H2-type" evidence="11">
    <location>
        <begin position="647"/>
        <end position="674"/>
    </location>
</feature>
<keyword evidence="7" id="KW-0804">Transcription</keyword>
<keyword evidence="6" id="KW-0805">Transcription regulation</keyword>
<evidence type="ECO:0000256" key="2">
    <source>
        <dbReference type="ARBA" id="ARBA00022723"/>
    </source>
</evidence>
<evidence type="ECO:0000256" key="4">
    <source>
        <dbReference type="ARBA" id="ARBA00022771"/>
    </source>
</evidence>
<dbReference type="GO" id="GO:0005634">
    <property type="term" value="C:nucleus"/>
    <property type="evidence" value="ECO:0007669"/>
    <property type="project" value="UniProtKB-SubCell"/>
</dbReference>
<sequence length="732" mass="83331">MDRNTANTTESLSKTANAEFLREFVTERLVAASREILTAVDKLIAGYEEEASGFRQEIDRQKKQLEVFQQTEVTLRKSDVKCSRSLCHDEEDEVEKEEDVLPKCLENQESLNNQTPSRGRFKKRKHSRPLICKTQDYVHLSICILQDPHTEVLSKNVLKNCHMVKLKCPCGLQEAEFLDLLRATFPQLTGDKKYFDILTSNKTRRLQQLRLKTVTPEEIHRHVSCTGLGKSTLYIRLKTSLFFQAQNKCPPNEEEIHPLPTQDMSIQDSLSTSAVLTCDETRPQTSSRIQEVEDSRVEVLSTSLTQYQQDMEGEAEYCIISEVAEDVVSHSTVECKGDGSDKEANDNNNVLEPDKSDKQLRQCVAEFQSNKAKKPKARRSCVKTTETKTKIVDAVLSCKVCGALHNSQVKFVKHVWCHVNDLGSPCGVCGQLSESAEALKDHLRYQHKTDKCHICGESFHSILSLNEHVAAHSGERPYQCDVCHDMFALKLSLENHRKRHGASKLHKCYSCPEVFELKEQLKAHHRTHNNKKMHLCGVCGKSLSDYRSLSRHKFIHTGERPHSCQLCGKRFKLIGTLRQHEKTHMNRERSYLCDVCCKMFLTSKQLQIHMRRHTNEKPYCCGECGRGFTTKGPLTIHMRVHTGETPYRCPDCGISFKRKSNLDDHLTVHTGVKAFVCGICGKACARKTHLTVHMRTHNGERPYKCTLCDKAFTQSHCLKTHTKSHQVGEAAV</sequence>
<dbReference type="PROSITE" id="PS00028">
    <property type="entry name" value="ZINC_FINGER_C2H2_1"/>
    <property type="match status" value="10"/>
</dbReference>
<evidence type="ECO:0000256" key="6">
    <source>
        <dbReference type="ARBA" id="ARBA00023015"/>
    </source>
</evidence>
<proteinExistence type="predicted"/>
<gene>
    <name evidence="12" type="ORF">EXN66_Car013854</name>
</gene>
<dbReference type="SUPFAM" id="SSF57667">
    <property type="entry name" value="beta-beta-alpha zinc fingers"/>
    <property type="match status" value="5"/>
</dbReference>
<dbReference type="GO" id="GO:0032502">
    <property type="term" value="P:developmental process"/>
    <property type="evidence" value="ECO:0007669"/>
    <property type="project" value="UniProtKB-ARBA"/>
</dbReference>
<dbReference type="PANTHER" id="PTHR24379">
    <property type="entry name" value="KRAB AND ZINC FINGER DOMAIN-CONTAINING"/>
    <property type="match status" value="1"/>
</dbReference>
<evidence type="ECO:0000313" key="12">
    <source>
        <dbReference type="EMBL" id="KAF3698173.1"/>
    </source>
</evidence>
<keyword evidence="3" id="KW-0677">Repeat</keyword>
<dbReference type="GO" id="GO:0008270">
    <property type="term" value="F:zinc ion binding"/>
    <property type="evidence" value="ECO:0007669"/>
    <property type="project" value="UniProtKB-KW"/>
</dbReference>
<evidence type="ECO:0000256" key="7">
    <source>
        <dbReference type="ARBA" id="ARBA00023163"/>
    </source>
</evidence>
<dbReference type="InterPro" id="IPR036236">
    <property type="entry name" value="Znf_C2H2_sf"/>
</dbReference>
<feature type="domain" description="C2H2-type" evidence="11">
    <location>
        <begin position="619"/>
        <end position="646"/>
    </location>
</feature>
<evidence type="ECO:0000256" key="5">
    <source>
        <dbReference type="ARBA" id="ARBA00022833"/>
    </source>
</evidence>
<keyword evidence="4 9" id="KW-0863">Zinc-finger</keyword>
<evidence type="ECO:0000256" key="1">
    <source>
        <dbReference type="ARBA" id="ARBA00004123"/>
    </source>
</evidence>
<feature type="domain" description="C2H2-type" evidence="11">
    <location>
        <begin position="591"/>
        <end position="618"/>
    </location>
</feature>
<keyword evidence="2" id="KW-0479">Metal-binding</keyword>
<dbReference type="GO" id="GO:0000981">
    <property type="term" value="F:DNA-binding transcription factor activity, RNA polymerase II-specific"/>
    <property type="evidence" value="ECO:0007669"/>
    <property type="project" value="TreeGrafter"/>
</dbReference>
<evidence type="ECO:0000256" key="3">
    <source>
        <dbReference type="ARBA" id="ARBA00022737"/>
    </source>
</evidence>
<dbReference type="GO" id="GO:0000977">
    <property type="term" value="F:RNA polymerase II transcription regulatory region sequence-specific DNA binding"/>
    <property type="evidence" value="ECO:0007669"/>
    <property type="project" value="TreeGrafter"/>
</dbReference>
<name>A0A6G1Q754_CHAAH</name>
<feature type="domain" description="C2H2-type" evidence="11">
    <location>
        <begin position="534"/>
        <end position="561"/>
    </location>
</feature>
<accession>A0A6G1Q754</accession>
<dbReference type="FunFam" id="3.30.160.60:FF:001289">
    <property type="entry name" value="Zinc finger protein 574"/>
    <property type="match status" value="1"/>
</dbReference>
<dbReference type="EMBL" id="CM015724">
    <property type="protein sequence ID" value="KAF3698173.1"/>
    <property type="molecule type" value="Genomic_DNA"/>
</dbReference>
<dbReference type="InterPro" id="IPR013087">
    <property type="entry name" value="Znf_C2H2_type"/>
</dbReference>
<feature type="domain" description="C2H2-type" evidence="11">
    <location>
        <begin position="450"/>
        <end position="477"/>
    </location>
</feature>